<keyword evidence="4" id="KW-0479">Metal-binding</keyword>
<evidence type="ECO:0000256" key="3">
    <source>
        <dbReference type="ARBA" id="ARBA00022679"/>
    </source>
</evidence>
<evidence type="ECO:0000313" key="13">
    <source>
        <dbReference type="Proteomes" id="UP000215914"/>
    </source>
</evidence>
<evidence type="ECO:0000256" key="7">
    <source>
        <dbReference type="ARBA" id="ARBA00022833"/>
    </source>
</evidence>
<dbReference type="PANTHER" id="PTHR22937">
    <property type="entry name" value="E3 UBIQUITIN-PROTEIN LIGASE RNF165"/>
    <property type="match status" value="1"/>
</dbReference>
<dbReference type="PANTHER" id="PTHR22937:SF174">
    <property type="entry name" value="RING-TYPE E3 UBIQUITIN TRANSFERASE"/>
    <property type="match status" value="1"/>
</dbReference>
<keyword evidence="5 8" id="KW-0863">Zinc-finger</keyword>
<dbReference type="Proteomes" id="UP000215914">
    <property type="component" value="Chromosome 13"/>
</dbReference>
<dbReference type="OMA" id="HYHGGRT"/>
<dbReference type="Gramene" id="mRNA:HanXRQr2_Chr13g0584541">
    <property type="protein sequence ID" value="mRNA:HanXRQr2_Chr13g0584541"/>
    <property type="gene ID" value="HanXRQr2_Chr13g0584541"/>
</dbReference>
<name>A0A251SSG4_HELAN</name>
<evidence type="ECO:0000256" key="2">
    <source>
        <dbReference type="ARBA" id="ARBA00012483"/>
    </source>
</evidence>
<evidence type="ECO:0000256" key="4">
    <source>
        <dbReference type="ARBA" id="ARBA00022723"/>
    </source>
</evidence>
<dbReference type="EMBL" id="CM007902">
    <property type="protein sequence ID" value="OTG01216.1"/>
    <property type="molecule type" value="Genomic_DNA"/>
</dbReference>
<organism evidence="12 13">
    <name type="scientific">Helianthus annuus</name>
    <name type="common">Common sunflower</name>
    <dbReference type="NCBI Taxonomy" id="4232"/>
    <lineage>
        <taxon>Eukaryota</taxon>
        <taxon>Viridiplantae</taxon>
        <taxon>Streptophyta</taxon>
        <taxon>Embryophyta</taxon>
        <taxon>Tracheophyta</taxon>
        <taxon>Spermatophyta</taxon>
        <taxon>Magnoliopsida</taxon>
        <taxon>eudicotyledons</taxon>
        <taxon>Gunneridae</taxon>
        <taxon>Pentapetalae</taxon>
        <taxon>asterids</taxon>
        <taxon>campanulids</taxon>
        <taxon>Asterales</taxon>
        <taxon>Asteraceae</taxon>
        <taxon>Asteroideae</taxon>
        <taxon>Heliantheae alliance</taxon>
        <taxon>Heliantheae</taxon>
        <taxon>Helianthus</taxon>
    </lineage>
</organism>
<feature type="region of interest" description="Disordered" evidence="9">
    <location>
        <begin position="322"/>
        <end position="342"/>
    </location>
</feature>
<dbReference type="GO" id="GO:0008270">
    <property type="term" value="F:zinc ion binding"/>
    <property type="evidence" value="ECO:0007669"/>
    <property type="project" value="UniProtKB-KW"/>
</dbReference>
<dbReference type="Pfam" id="PF13639">
    <property type="entry name" value="zf-RING_2"/>
    <property type="match status" value="1"/>
</dbReference>
<dbReference type="SMR" id="A0A251SSG4"/>
<accession>A0A251SSG4</accession>
<evidence type="ECO:0000313" key="12">
    <source>
        <dbReference type="EMBL" id="OTG01216.1"/>
    </source>
</evidence>
<evidence type="ECO:0000256" key="9">
    <source>
        <dbReference type="SAM" id="MobiDB-lite"/>
    </source>
</evidence>
<evidence type="ECO:0000256" key="6">
    <source>
        <dbReference type="ARBA" id="ARBA00022786"/>
    </source>
</evidence>
<dbReference type="SUPFAM" id="SSF57850">
    <property type="entry name" value="RING/U-box"/>
    <property type="match status" value="1"/>
</dbReference>
<reference evidence="12" key="2">
    <citation type="submission" date="2017-02" db="EMBL/GenBank/DDBJ databases">
        <title>Sunflower complete genome.</title>
        <authorList>
            <person name="Langlade N."/>
            <person name="Munos S."/>
        </authorList>
    </citation>
    <scope>NUCLEOTIDE SEQUENCE [LARGE SCALE GENOMIC DNA]</scope>
    <source>
        <tissue evidence="12">Leaves</tissue>
    </source>
</reference>
<keyword evidence="13" id="KW-1185">Reference proteome</keyword>
<gene>
    <name evidence="12" type="ORF">HannXRQ_Chr13g0399681</name>
    <name evidence="11" type="ORF">HanXRQr2_Chr13g0584541</name>
</gene>
<comment type="catalytic activity">
    <reaction evidence="1">
        <text>S-ubiquitinyl-[E2 ubiquitin-conjugating enzyme]-L-cysteine + [acceptor protein]-L-lysine = [E2 ubiquitin-conjugating enzyme]-L-cysteine + N(6)-ubiquitinyl-[acceptor protein]-L-lysine.</text>
        <dbReference type="EC" id="2.3.2.27"/>
    </reaction>
</comment>
<feature type="domain" description="RING-type" evidence="10">
    <location>
        <begin position="437"/>
        <end position="479"/>
    </location>
</feature>
<feature type="compositionally biased region" description="Polar residues" evidence="9">
    <location>
        <begin position="297"/>
        <end position="313"/>
    </location>
</feature>
<dbReference type="CDD" id="cd16469">
    <property type="entry name" value="RING-H2_RNF24-like"/>
    <property type="match status" value="1"/>
</dbReference>
<evidence type="ECO:0000259" key="10">
    <source>
        <dbReference type="PROSITE" id="PS50089"/>
    </source>
</evidence>
<dbReference type="InterPro" id="IPR045191">
    <property type="entry name" value="MBR1/2-like"/>
</dbReference>
<dbReference type="PROSITE" id="PS50089">
    <property type="entry name" value="ZF_RING_2"/>
    <property type="match status" value="1"/>
</dbReference>
<evidence type="ECO:0000256" key="8">
    <source>
        <dbReference type="PROSITE-ProRule" id="PRU00175"/>
    </source>
</evidence>
<dbReference type="AlphaFoldDB" id="A0A251SSG4"/>
<dbReference type="Gene3D" id="3.30.40.10">
    <property type="entry name" value="Zinc/RING finger domain, C3HC4 (zinc finger)"/>
    <property type="match status" value="1"/>
</dbReference>
<feature type="region of interest" description="Disordered" evidence="9">
    <location>
        <begin position="294"/>
        <end position="313"/>
    </location>
</feature>
<dbReference type="FunCoup" id="A0A251SSG4">
    <property type="interactions" value="1490"/>
</dbReference>
<dbReference type="EC" id="2.3.2.27" evidence="2"/>
<dbReference type="InterPro" id="IPR001841">
    <property type="entry name" value="Znf_RING"/>
</dbReference>
<dbReference type="FunFam" id="3.30.40.10:FF:000538">
    <property type="entry name" value="E3 ubiquitin-protein ligase MBR2 isoform A"/>
    <property type="match status" value="1"/>
</dbReference>
<evidence type="ECO:0000256" key="1">
    <source>
        <dbReference type="ARBA" id="ARBA00000900"/>
    </source>
</evidence>
<dbReference type="InterPro" id="IPR013083">
    <property type="entry name" value="Znf_RING/FYVE/PHD"/>
</dbReference>
<dbReference type="OrthoDB" id="8062037at2759"/>
<dbReference type="EMBL" id="MNCJ02000328">
    <property type="protein sequence ID" value="KAF5773069.1"/>
    <property type="molecule type" value="Genomic_DNA"/>
</dbReference>
<dbReference type="STRING" id="4232.A0A251SSG4"/>
<proteinExistence type="predicted"/>
<reference evidence="11" key="3">
    <citation type="submission" date="2020-06" db="EMBL/GenBank/DDBJ databases">
        <title>Helianthus annuus Genome sequencing and assembly Release 2.</title>
        <authorList>
            <person name="Gouzy J."/>
            <person name="Langlade N."/>
            <person name="Munos S."/>
        </authorList>
    </citation>
    <scope>NUCLEOTIDE SEQUENCE</scope>
    <source>
        <tissue evidence="11">Leaves</tissue>
    </source>
</reference>
<reference evidence="11 13" key="1">
    <citation type="journal article" date="2017" name="Nature">
        <title>The sunflower genome provides insights into oil metabolism, flowering and Asterid evolution.</title>
        <authorList>
            <person name="Badouin H."/>
            <person name="Gouzy J."/>
            <person name="Grassa C.J."/>
            <person name="Murat F."/>
            <person name="Staton S.E."/>
            <person name="Cottret L."/>
            <person name="Lelandais-Briere C."/>
            <person name="Owens G.L."/>
            <person name="Carrere S."/>
            <person name="Mayjonade B."/>
            <person name="Legrand L."/>
            <person name="Gill N."/>
            <person name="Kane N.C."/>
            <person name="Bowers J.E."/>
            <person name="Hubner S."/>
            <person name="Bellec A."/>
            <person name="Berard A."/>
            <person name="Berges H."/>
            <person name="Blanchet N."/>
            <person name="Boniface M.C."/>
            <person name="Brunel D."/>
            <person name="Catrice O."/>
            <person name="Chaidir N."/>
            <person name="Claudel C."/>
            <person name="Donnadieu C."/>
            <person name="Faraut T."/>
            <person name="Fievet G."/>
            <person name="Helmstetter N."/>
            <person name="King M."/>
            <person name="Knapp S.J."/>
            <person name="Lai Z."/>
            <person name="Le Paslier M.C."/>
            <person name="Lippi Y."/>
            <person name="Lorenzon L."/>
            <person name="Mandel J.R."/>
            <person name="Marage G."/>
            <person name="Marchand G."/>
            <person name="Marquand E."/>
            <person name="Bret-Mestries E."/>
            <person name="Morien E."/>
            <person name="Nambeesan S."/>
            <person name="Nguyen T."/>
            <person name="Pegot-Espagnet P."/>
            <person name="Pouilly N."/>
            <person name="Raftis F."/>
            <person name="Sallet E."/>
            <person name="Schiex T."/>
            <person name="Thomas J."/>
            <person name="Vandecasteele C."/>
            <person name="Vares D."/>
            <person name="Vear F."/>
            <person name="Vautrin S."/>
            <person name="Crespi M."/>
            <person name="Mangin B."/>
            <person name="Burke J.M."/>
            <person name="Salse J."/>
            <person name="Munos S."/>
            <person name="Vincourt P."/>
            <person name="Rieseberg L.H."/>
            <person name="Langlade N.B."/>
        </authorList>
    </citation>
    <scope>NUCLEOTIDE SEQUENCE [LARGE SCALE GENOMIC DNA]</scope>
    <source>
        <strain evidence="13">cv. SF193</strain>
        <tissue evidence="11">Leaves</tissue>
    </source>
</reference>
<protein>
    <recommendedName>
        <fullName evidence="2">RING-type E3 ubiquitin transferase</fullName>
        <ecNumber evidence="2">2.3.2.27</ecNumber>
    </recommendedName>
</protein>
<evidence type="ECO:0000256" key="5">
    <source>
        <dbReference type="ARBA" id="ARBA00022771"/>
    </source>
</evidence>
<sequence>MGHQHHFSPSFMLEADNEHSWNFAENTYMPTARNGAGPSSSSIYHTDNMSIDGPQYTHCNHTPTSNAYPSLPHNLPIPNYQQDVAGPSDLSMLTLHTPSTYIAPEDYRNRASSSNYSGNPFNEEDLFDLRVSNQSVQYKRKSPGVPEGQSGQSSSDVAMIDEPWTNFLHAPLDFNMTNANALSIGGGSSVRNVRSRSTIDLEASAARNHLTSNLARDFYTTSRPMDIGPSLNGLNPTRVSSTVNENGTLNYEQLNPFLEQSSSNTSSSVVSGQQNNNHVLRTFPSSFAQSVRGVRSGFSQSQRPASTFRVSSTNLTDDRLHLATNNHSSRRPRPSSSIGWHTSDRRYRSLSRVNFHDHPPSEGVTIMDRSAVYGSRNPFDQHRDMRLDIDDMSYEELLALGERIGSVGTGLPDHLISKCIQESIYCSSDQIQDEGTCVICLEEYANMDDVGMLRVCGHDFHVGCIRKWLSMKNLCPICKAEPMKQK</sequence>
<dbReference type="SMART" id="SM00184">
    <property type="entry name" value="RING"/>
    <property type="match status" value="1"/>
</dbReference>
<keyword evidence="6" id="KW-0833">Ubl conjugation pathway</keyword>
<dbReference type="InParanoid" id="A0A251SSG4"/>
<keyword evidence="3" id="KW-0808">Transferase</keyword>
<dbReference type="GO" id="GO:0061630">
    <property type="term" value="F:ubiquitin protein ligase activity"/>
    <property type="evidence" value="ECO:0000318"/>
    <property type="project" value="GO_Central"/>
</dbReference>
<evidence type="ECO:0000313" key="11">
    <source>
        <dbReference type="EMBL" id="KAF5773069.1"/>
    </source>
</evidence>
<keyword evidence="7" id="KW-0862">Zinc</keyword>